<sequence length="1063" mass="118257">MALSQLKSFGIIRRKPTSAPDGQTDIEAAGGKVSQKTSVAHDLAHLNLEDKKKIVQAVTTLASGKPLNDKDLLLEHGVAMLQSLPTNSGLSETVSNDFIGMLWHDLPHPPATKAGPAARYRENDGSGNNPWVPEMGRAGSSYSRSVPPTKPKGPNLPDPELVFDKLLKRTGPFRQHPSGLNRLFFSFATVVIHECFQTSRTDPWINETSSYVDLSTLYGNTEKEQKRVRTYQDGRIFPDSVASERIMVMPPGVVAVLLMFSRNHNSIAENLLTVNEQGKYRPWESLGEEEKTWQDEDIFQLSRNINVGFFASVVLHDYVAAILNTPRANSTWSLDLGAEIKQLGKRIERGTGNVVSVEFAVLYHWHAALSAADDKWMENILRATLPELKSVDDMTVEMYKKATMVYGHKLMDTPPKEWTFGGLKRGSDGRFSDVDLAEIIKDCIEEPAHAFGAHGTPVSLKVIDIMGQLQARDVFNVCTMNEFRKYLNLQPYNSFEDWNPDKETARAAELLYGHIDNLELYPGLMAEVTKPAMSGSGLCPGQTTGRGILDDAVALVRGDRFLSYDFNSTTLTNWGFAKLGSLPPGAYGGMLPHLLFNGLPGAWTGTSTYALLPFYTPTAVEGILKQNKAIQLYDLERPASDMEIIGIHTHEGCKKAFEDRENFRVMYQKAIRDCTDGHDFIIGWDDVARHDPRSKLLHKVFFEDGFEANVTQFFRTNVAKLIKDHSLNYSNSIRRSIDIVRDVTNVTPILWLAQRFAIPLKTAETPHGLVSVPELFMIYLILFMYQSFNIIPANEWTLRDGARKAAPVLRQIFEAHLKTQQGIIENIVDWLAKGSAFSVSPEADRIYHALNASKLPTGDLVGDCIGMGAPVAGNLTQQASLLIDLYLSEGYEEYKARIVELAHLDDEASERELQGFVFEGMRHAGVVPGLPRVAVKDITFTDGARGPISIKAGHTVLIATSVAAMDPVQFPNPEKLNPHRPFKDYILLGNGMHYCFGARLVGCSLAATLKEVFKLKNVRRANGKQGHFSRVEEEFAGVRMRKYLDANANESPIPTTLTLEYDE</sequence>
<organism evidence="1 2">
    <name type="scientific">Cenococcum geophilum 1.58</name>
    <dbReference type="NCBI Taxonomy" id="794803"/>
    <lineage>
        <taxon>Eukaryota</taxon>
        <taxon>Fungi</taxon>
        <taxon>Dikarya</taxon>
        <taxon>Ascomycota</taxon>
        <taxon>Pezizomycotina</taxon>
        <taxon>Dothideomycetes</taxon>
        <taxon>Pleosporomycetidae</taxon>
        <taxon>Gloniales</taxon>
        <taxon>Gloniaceae</taxon>
        <taxon>Cenococcum</taxon>
    </lineage>
</organism>
<keyword evidence="2" id="KW-1185">Reference proteome</keyword>
<evidence type="ECO:0000313" key="1">
    <source>
        <dbReference type="EMBL" id="OCK87172.1"/>
    </source>
</evidence>
<protein>
    <submittedName>
        <fullName evidence="1">Linoleate diol synthase</fullName>
    </submittedName>
</protein>
<dbReference type="EMBL" id="KV748266">
    <property type="protein sequence ID" value="OCK87172.1"/>
    <property type="molecule type" value="Genomic_DNA"/>
</dbReference>
<reference evidence="1 2" key="1">
    <citation type="journal article" date="2016" name="Nat. Commun.">
        <title>Ectomycorrhizal ecology is imprinted in the genome of the dominant symbiotic fungus Cenococcum geophilum.</title>
        <authorList>
            <consortium name="DOE Joint Genome Institute"/>
            <person name="Peter M."/>
            <person name="Kohler A."/>
            <person name="Ohm R.A."/>
            <person name="Kuo A."/>
            <person name="Krutzmann J."/>
            <person name="Morin E."/>
            <person name="Arend M."/>
            <person name="Barry K.W."/>
            <person name="Binder M."/>
            <person name="Choi C."/>
            <person name="Clum A."/>
            <person name="Copeland A."/>
            <person name="Grisel N."/>
            <person name="Haridas S."/>
            <person name="Kipfer T."/>
            <person name="LaButti K."/>
            <person name="Lindquist E."/>
            <person name="Lipzen A."/>
            <person name="Maire R."/>
            <person name="Meier B."/>
            <person name="Mihaltcheva S."/>
            <person name="Molinier V."/>
            <person name="Murat C."/>
            <person name="Poggeler S."/>
            <person name="Quandt C.A."/>
            <person name="Sperisen C."/>
            <person name="Tritt A."/>
            <person name="Tisserant E."/>
            <person name="Crous P.W."/>
            <person name="Henrissat B."/>
            <person name="Nehls U."/>
            <person name="Egli S."/>
            <person name="Spatafora J.W."/>
            <person name="Grigoriev I.V."/>
            <person name="Martin F.M."/>
        </authorList>
    </citation>
    <scope>NUCLEOTIDE SEQUENCE [LARGE SCALE GENOMIC DNA]</scope>
    <source>
        <strain evidence="1 2">1.58</strain>
    </source>
</reference>
<dbReference type="Proteomes" id="UP000250078">
    <property type="component" value="Unassembled WGS sequence"/>
</dbReference>
<name>A0ACC8ELL2_9PEZI</name>
<gene>
    <name evidence="1" type="ORF">K441DRAFT_648981</name>
</gene>
<accession>A0ACC8ELL2</accession>
<evidence type="ECO:0000313" key="2">
    <source>
        <dbReference type="Proteomes" id="UP000250078"/>
    </source>
</evidence>
<proteinExistence type="predicted"/>